<dbReference type="EMBL" id="FYEH01000012">
    <property type="protein sequence ID" value="SNB74997.1"/>
    <property type="molecule type" value="Genomic_DNA"/>
</dbReference>
<dbReference type="Pfam" id="PF01850">
    <property type="entry name" value="PIN"/>
    <property type="match status" value="1"/>
</dbReference>
<dbReference type="CDD" id="cd09873">
    <property type="entry name" value="PIN_Pae0151-like"/>
    <property type="match status" value="1"/>
</dbReference>
<dbReference type="AlphaFoldDB" id="A0A212RQX4"/>
<keyword evidence="4" id="KW-1185">Reference proteome</keyword>
<dbReference type="InterPro" id="IPR029060">
    <property type="entry name" value="PIN-like_dom_sf"/>
</dbReference>
<dbReference type="Gene3D" id="3.40.50.1010">
    <property type="entry name" value="5'-nuclease"/>
    <property type="match status" value="1"/>
</dbReference>
<organism evidence="3 4">
    <name type="scientific">Arboricoccus pini</name>
    <dbReference type="NCBI Taxonomy" id="1963835"/>
    <lineage>
        <taxon>Bacteria</taxon>
        <taxon>Pseudomonadati</taxon>
        <taxon>Pseudomonadota</taxon>
        <taxon>Alphaproteobacteria</taxon>
        <taxon>Geminicoccales</taxon>
        <taxon>Geminicoccaceae</taxon>
        <taxon>Arboricoccus</taxon>
    </lineage>
</organism>
<dbReference type="InterPro" id="IPR002716">
    <property type="entry name" value="PIN_dom"/>
</dbReference>
<protein>
    <submittedName>
        <fullName evidence="3">Predicted nucleic acid-binding protein, contains PIN domain</fullName>
    </submittedName>
</protein>
<gene>
    <name evidence="3" type="ORF">SAMN07250955_11275</name>
</gene>
<keyword evidence="1" id="KW-0460">Magnesium</keyword>
<dbReference type="InterPro" id="IPR044153">
    <property type="entry name" value="PIN_Pae0151-like"/>
</dbReference>
<dbReference type="PANTHER" id="PTHR35901">
    <property type="entry name" value="RIBONUCLEASE VAPC3"/>
    <property type="match status" value="1"/>
</dbReference>
<evidence type="ECO:0000259" key="2">
    <source>
        <dbReference type="Pfam" id="PF01850"/>
    </source>
</evidence>
<sequence length="140" mass="15053">MSSLVLDCSIAVAWCFADEAAPATDEILDRVRDHGAIVPSLWRLEVANVLLMASRRQRIPAGTALAMLDQLAALPLDEDRETSARAWTRTITLAQSESLTVYDAAYLELASRLGLPLATKDKELAAAGHRAGLTVLPTLA</sequence>
<feature type="domain" description="PIN" evidence="2">
    <location>
        <begin position="5"/>
        <end position="127"/>
    </location>
</feature>
<dbReference type="InterPro" id="IPR051619">
    <property type="entry name" value="TypeII_TA_RNase_PINc/VapC"/>
</dbReference>
<proteinExistence type="predicted"/>
<dbReference type="RefSeq" id="WP_088562406.1">
    <property type="nucleotide sequence ID" value="NZ_FYEH01000012.1"/>
</dbReference>
<evidence type="ECO:0000256" key="1">
    <source>
        <dbReference type="ARBA" id="ARBA00022842"/>
    </source>
</evidence>
<dbReference type="SUPFAM" id="SSF88723">
    <property type="entry name" value="PIN domain-like"/>
    <property type="match status" value="1"/>
</dbReference>
<dbReference type="PANTHER" id="PTHR35901:SF1">
    <property type="entry name" value="EXONUCLEASE VAPC9"/>
    <property type="match status" value="1"/>
</dbReference>
<accession>A0A212RQX4</accession>
<reference evidence="3 4" key="1">
    <citation type="submission" date="2017-06" db="EMBL/GenBank/DDBJ databases">
        <authorList>
            <person name="Kim H.J."/>
            <person name="Triplett B.A."/>
        </authorList>
    </citation>
    <scope>NUCLEOTIDE SEQUENCE [LARGE SCALE GENOMIC DNA]</scope>
    <source>
        <strain evidence="3 4">B29T1</strain>
    </source>
</reference>
<dbReference type="Proteomes" id="UP000197065">
    <property type="component" value="Unassembled WGS sequence"/>
</dbReference>
<name>A0A212RQX4_9PROT</name>
<dbReference type="OrthoDB" id="9798446at2"/>
<evidence type="ECO:0000313" key="3">
    <source>
        <dbReference type="EMBL" id="SNB74997.1"/>
    </source>
</evidence>
<evidence type="ECO:0000313" key="4">
    <source>
        <dbReference type="Proteomes" id="UP000197065"/>
    </source>
</evidence>